<evidence type="ECO:0000313" key="3">
    <source>
        <dbReference type="Proteomes" id="UP000596977"/>
    </source>
</evidence>
<feature type="transmembrane region" description="Helical" evidence="1">
    <location>
        <begin position="413"/>
        <end position="431"/>
    </location>
</feature>
<feature type="transmembrane region" description="Helical" evidence="1">
    <location>
        <begin position="230"/>
        <end position="248"/>
    </location>
</feature>
<feature type="transmembrane region" description="Helical" evidence="1">
    <location>
        <begin position="875"/>
        <end position="894"/>
    </location>
</feature>
<feature type="transmembrane region" description="Helical" evidence="1">
    <location>
        <begin position="97"/>
        <end position="115"/>
    </location>
</feature>
<gene>
    <name evidence="2" type="ORF">GCM10011499_14810</name>
</gene>
<keyword evidence="1" id="KW-1133">Transmembrane helix</keyword>
<proteinExistence type="predicted"/>
<keyword evidence="1" id="KW-0472">Membrane</keyword>
<sequence length="934" mass="101930">MTYASGRNGDQMVSKSPQVVRPAGTIANLADQMLPWSCLAAAIAFWLASLPLIDTQDLGQLGLLTAMPWTMAPAFALVAIGFVLTLRAKVKTGLAPYVMIIMFVVLLHGTAAIVYDNLRYSWAWKHLGVIDFIQRTGTIDQYSRYLAAYHNWPGFFLIFANIGKIFEIDPLEMSQIARFFPLGLNLLYASILPYIFRRLSTDRRLVWTATALFIVGNWVGQDYFSPQGTVFFLLLIVLALCLGPLASIPPRPPANAHPLRFVFWRLQLWSTRRTPVLPQRLPTAHQVTAVVTVLVLILAITASHQLTPILMIAMFAGLFAIGRLSIGFLLFAIAAEMLWLFFIADPFMGQVLPAMIGEFGTIGDATFGAVVDWRQVSDGQRLVSLASRSVVVVIVLAAMAGCLLRLRHGYRDGIAAVLALAPVPLAISTSYGGEILFRVYFFMLPFLAFFAAGLLFPHPKSRFTAFKATALALFLSTLCGAFILANNGKDAQYAFTDGEVAAAKWIYADPVPDTLLIEAATNYPMQFQNYENFIYVPLSEELRTSLNEVLTDPARLLASWLRTHDGPAAYAIFTRSHAAFYEAMSLLPGSSLPEVVDKLMASPDLKVAFAAQDAIVFEAVPVPGPAMSPDDIVRQRYQLEQLMAFGGFGSSGLPISRDHLAEREQERLIDALRDAGYHEAVVTLAPASGSGETAATYEIEVDAGPIYTIGTVRLHGIDTASSGELPQVLTDLVMRAPGEPATRMNFDSLMNVTTWLLGQSGYPFAQVRLGTLDLHAETRLVTMEIVIETGTRATIGTTSVEGVWERIDPAILGDVPLPTDEPYSPDRISILYEALSALPTVAQVWIELVPVTDSVINVAVGIDPAPRFVPSGRDIVGLVLLAILLIIIGTREGLTATEPRLYRTAIGNYTIATVVLGSIAATYVLIRLLEIMAI</sequence>
<feature type="transmembrane region" description="Helical" evidence="1">
    <location>
        <begin position="906"/>
        <end position="926"/>
    </location>
</feature>
<dbReference type="EMBL" id="BMKB01000002">
    <property type="protein sequence ID" value="GGA46096.1"/>
    <property type="molecule type" value="Genomic_DNA"/>
</dbReference>
<feature type="transmembrane region" description="Helical" evidence="1">
    <location>
        <begin position="33"/>
        <end position="53"/>
    </location>
</feature>
<dbReference type="AlphaFoldDB" id="A0A916VWW0"/>
<feature type="transmembrane region" description="Helical" evidence="1">
    <location>
        <begin position="437"/>
        <end position="456"/>
    </location>
</feature>
<feature type="transmembrane region" description="Helical" evidence="1">
    <location>
        <begin position="468"/>
        <end position="485"/>
    </location>
</feature>
<feature type="transmembrane region" description="Helical" evidence="1">
    <location>
        <begin position="382"/>
        <end position="406"/>
    </location>
</feature>
<comment type="caution">
    <text evidence="2">The sequence shown here is derived from an EMBL/GenBank/DDBJ whole genome shotgun (WGS) entry which is preliminary data.</text>
</comment>
<keyword evidence="1" id="KW-0812">Transmembrane</keyword>
<protein>
    <submittedName>
        <fullName evidence="2">Uncharacterized protein</fullName>
    </submittedName>
</protein>
<evidence type="ECO:0000313" key="2">
    <source>
        <dbReference type="EMBL" id="GGA46096.1"/>
    </source>
</evidence>
<accession>A0A916VWW0</accession>
<feature type="transmembrane region" description="Helical" evidence="1">
    <location>
        <begin position="65"/>
        <end position="85"/>
    </location>
</feature>
<feature type="transmembrane region" description="Helical" evidence="1">
    <location>
        <begin position="176"/>
        <end position="196"/>
    </location>
</feature>
<reference evidence="2 3" key="1">
    <citation type="journal article" date="2014" name="Int. J. Syst. Evol. Microbiol.">
        <title>Complete genome sequence of Corynebacterium casei LMG S-19264T (=DSM 44701T), isolated from a smear-ripened cheese.</title>
        <authorList>
            <consortium name="US DOE Joint Genome Institute (JGI-PGF)"/>
            <person name="Walter F."/>
            <person name="Albersmeier A."/>
            <person name="Kalinowski J."/>
            <person name="Ruckert C."/>
        </authorList>
    </citation>
    <scope>NUCLEOTIDE SEQUENCE [LARGE SCALE GENOMIC DNA]</scope>
    <source>
        <strain evidence="2 3">CGMCC 1.15896</strain>
    </source>
</reference>
<keyword evidence="3" id="KW-1185">Reference proteome</keyword>
<name>A0A916VWW0_9HYPH</name>
<organism evidence="2 3">
    <name type="scientific">Pelagibacterium lentulum</name>
    <dbReference type="NCBI Taxonomy" id="2029865"/>
    <lineage>
        <taxon>Bacteria</taxon>
        <taxon>Pseudomonadati</taxon>
        <taxon>Pseudomonadota</taxon>
        <taxon>Alphaproteobacteria</taxon>
        <taxon>Hyphomicrobiales</taxon>
        <taxon>Devosiaceae</taxon>
        <taxon>Pelagibacterium</taxon>
    </lineage>
</organism>
<feature type="transmembrane region" description="Helical" evidence="1">
    <location>
        <begin position="338"/>
        <end position="362"/>
    </location>
</feature>
<evidence type="ECO:0000256" key="1">
    <source>
        <dbReference type="SAM" id="Phobius"/>
    </source>
</evidence>
<dbReference type="Proteomes" id="UP000596977">
    <property type="component" value="Unassembled WGS sequence"/>
</dbReference>
<feature type="transmembrane region" description="Helical" evidence="1">
    <location>
        <begin position="205"/>
        <end position="224"/>
    </location>
</feature>
<feature type="transmembrane region" description="Helical" evidence="1">
    <location>
        <begin position="283"/>
        <end position="303"/>
    </location>
</feature>
<feature type="transmembrane region" description="Helical" evidence="1">
    <location>
        <begin position="309"/>
        <end position="331"/>
    </location>
</feature>